<dbReference type="Gene3D" id="3.40.50.300">
    <property type="entry name" value="P-loop containing nucleotide triphosphate hydrolases"/>
    <property type="match status" value="1"/>
</dbReference>
<dbReference type="AlphaFoldDB" id="A0A3B1K3W5"/>
<name>A0A3B1K3W5_ASTMX</name>
<keyword evidence="3" id="KW-0378">Hydrolase</keyword>
<dbReference type="PROSITE" id="PS51716">
    <property type="entry name" value="G_IRG"/>
    <property type="match status" value="1"/>
</dbReference>
<sequence>MYTIYIQHIYKVHDIFFISGLFQSSDANEVIRASGEYTLEKAKKKAQERIDHLFNVSLHIAVTGESGTGKSSFINAFMGLADDEEGAAKTGRTETTTEPTPYQHPTMPNVTLWDLPGVGNIKYTAETYFKAVEFHKYDFFIIISSVRFRENDFKLAKEIQRRKKKFYFVRSKIDDAIQAEERKKTFNKEKTLSEIRRDCQENLKELGNPPVFLISSWNLSDFDFEKLVFTLNSELPEHKQYALLQSAPVTSVALLEKKVDMFKKLIWAAAIASGGIAAVPDRPGLTFACDTVIVISFFTKCYYAFGLDGRSLEKLSERVNKPELKNLEKAPLLKELAASSALRMGWSAAGEFLCSLVPGLGSAVAATTSLAITHDVLENGLKVLADEARKVLTVAGLEKGTQ</sequence>
<dbReference type="Bgee" id="ENSAMXG00000041276">
    <property type="expression patterns" value="Expressed in pharyngeal gill"/>
</dbReference>
<dbReference type="InterPro" id="IPR027417">
    <property type="entry name" value="P-loop_NTPase"/>
</dbReference>
<proteinExistence type="inferred from homology"/>
<keyword evidence="4" id="KW-0342">GTP-binding</keyword>
<keyword evidence="2" id="KW-0547">Nucleotide-binding</keyword>
<dbReference type="Proteomes" id="UP000018467">
    <property type="component" value="Unassembled WGS sequence"/>
</dbReference>
<evidence type="ECO:0000256" key="4">
    <source>
        <dbReference type="ARBA" id="ARBA00023134"/>
    </source>
</evidence>
<reference evidence="7" key="4">
    <citation type="submission" date="2025-09" db="UniProtKB">
        <authorList>
            <consortium name="Ensembl"/>
        </authorList>
    </citation>
    <scope>IDENTIFICATION</scope>
</reference>
<reference evidence="7" key="3">
    <citation type="submission" date="2025-08" db="UniProtKB">
        <authorList>
            <consortium name="Ensembl"/>
        </authorList>
    </citation>
    <scope>IDENTIFICATION</scope>
</reference>
<dbReference type="FunFam" id="3.40.50.300:FF:000541">
    <property type="entry name" value="Immunity related GTPase M"/>
    <property type="match status" value="1"/>
</dbReference>
<evidence type="ECO:0000256" key="2">
    <source>
        <dbReference type="ARBA" id="ARBA00022741"/>
    </source>
</evidence>
<dbReference type="GeneTree" id="ENSGT00950000183007"/>
<dbReference type="PANTHER" id="PTHR32341:SF10">
    <property type="entry name" value="INTERFERON-INDUCIBLE GTPASE 5"/>
    <property type="match status" value="1"/>
</dbReference>
<dbReference type="GO" id="GO:0016787">
    <property type="term" value="F:hydrolase activity"/>
    <property type="evidence" value="ECO:0007669"/>
    <property type="project" value="UniProtKB-KW"/>
</dbReference>
<dbReference type="Pfam" id="PF05049">
    <property type="entry name" value="IIGP"/>
    <property type="match status" value="1"/>
</dbReference>
<dbReference type="InParanoid" id="A0A3B1K3W5"/>
<evidence type="ECO:0000259" key="6">
    <source>
        <dbReference type="PROSITE" id="PS51716"/>
    </source>
</evidence>
<feature type="domain" description="IRG-type G" evidence="6">
    <location>
        <begin position="56"/>
        <end position="234"/>
    </location>
</feature>
<dbReference type="Ensembl" id="ENSAMXT00000048160.1">
    <property type="protein sequence ID" value="ENSAMXP00000049183.1"/>
    <property type="gene ID" value="ENSAMXG00000041276.1"/>
</dbReference>
<protein>
    <submittedName>
        <fullName evidence="7">Immunity-related GTPase family, e4</fullName>
    </submittedName>
</protein>
<dbReference type="PANTHER" id="PTHR32341">
    <property type="entry name" value="INTERFERON-INDUCIBLE GTPASE"/>
    <property type="match status" value="1"/>
</dbReference>
<evidence type="ECO:0000256" key="1">
    <source>
        <dbReference type="ARBA" id="ARBA00005429"/>
    </source>
</evidence>
<evidence type="ECO:0000313" key="7">
    <source>
        <dbReference type="Ensembl" id="ENSAMXP00000049183.1"/>
    </source>
</evidence>
<reference evidence="8" key="2">
    <citation type="journal article" date="2014" name="Nat. Commun.">
        <title>The cavefish genome reveals candidate genes for eye loss.</title>
        <authorList>
            <person name="McGaugh S.E."/>
            <person name="Gross J.B."/>
            <person name="Aken B."/>
            <person name="Blin M."/>
            <person name="Borowsky R."/>
            <person name="Chalopin D."/>
            <person name="Hinaux H."/>
            <person name="Jeffery W.R."/>
            <person name="Keene A."/>
            <person name="Ma L."/>
            <person name="Minx P."/>
            <person name="Murphy D."/>
            <person name="O'Quin K.E."/>
            <person name="Retaux S."/>
            <person name="Rohner N."/>
            <person name="Searle S.M."/>
            <person name="Stahl B.A."/>
            <person name="Tabin C."/>
            <person name="Volff J.N."/>
            <person name="Yoshizawa M."/>
            <person name="Warren W.C."/>
        </authorList>
    </citation>
    <scope>NUCLEOTIDE SEQUENCE [LARGE SCALE GENOMIC DNA]</scope>
    <source>
        <strain evidence="8">female</strain>
    </source>
</reference>
<accession>A0A3B1K3W5</accession>
<dbReference type="InterPro" id="IPR051515">
    <property type="entry name" value="IRG"/>
</dbReference>
<dbReference type="InterPro" id="IPR007743">
    <property type="entry name" value="Immunity-related_GTPase-like"/>
</dbReference>
<dbReference type="InterPro" id="IPR030385">
    <property type="entry name" value="G_IRG_dom"/>
</dbReference>
<dbReference type="GO" id="GO:0016020">
    <property type="term" value="C:membrane"/>
    <property type="evidence" value="ECO:0007669"/>
    <property type="project" value="InterPro"/>
</dbReference>
<feature type="region of interest" description="Disordered" evidence="5">
    <location>
        <begin position="85"/>
        <end position="105"/>
    </location>
</feature>
<evidence type="ECO:0000313" key="8">
    <source>
        <dbReference type="Proteomes" id="UP000018467"/>
    </source>
</evidence>
<organism evidence="7 8">
    <name type="scientific">Astyanax mexicanus</name>
    <name type="common">Blind cave fish</name>
    <name type="synonym">Astyanax fasciatus mexicanus</name>
    <dbReference type="NCBI Taxonomy" id="7994"/>
    <lineage>
        <taxon>Eukaryota</taxon>
        <taxon>Metazoa</taxon>
        <taxon>Chordata</taxon>
        <taxon>Craniata</taxon>
        <taxon>Vertebrata</taxon>
        <taxon>Euteleostomi</taxon>
        <taxon>Actinopterygii</taxon>
        <taxon>Neopterygii</taxon>
        <taxon>Teleostei</taxon>
        <taxon>Ostariophysi</taxon>
        <taxon>Characiformes</taxon>
        <taxon>Characoidei</taxon>
        <taxon>Acestrorhamphidae</taxon>
        <taxon>Acestrorhamphinae</taxon>
        <taxon>Astyanax</taxon>
    </lineage>
</organism>
<comment type="similarity">
    <text evidence="1">Belongs to the TRAFAC class dynamin-like GTPase superfamily. IRG family.</text>
</comment>
<evidence type="ECO:0000256" key="5">
    <source>
        <dbReference type="SAM" id="MobiDB-lite"/>
    </source>
</evidence>
<dbReference type="SUPFAM" id="SSF52540">
    <property type="entry name" value="P-loop containing nucleoside triphosphate hydrolases"/>
    <property type="match status" value="1"/>
</dbReference>
<dbReference type="GO" id="GO:0005525">
    <property type="term" value="F:GTP binding"/>
    <property type="evidence" value="ECO:0007669"/>
    <property type="project" value="UniProtKB-KW"/>
</dbReference>
<keyword evidence="8" id="KW-1185">Reference proteome</keyword>
<evidence type="ECO:0000256" key="3">
    <source>
        <dbReference type="ARBA" id="ARBA00022801"/>
    </source>
</evidence>
<reference evidence="8" key="1">
    <citation type="submission" date="2013-03" db="EMBL/GenBank/DDBJ databases">
        <authorList>
            <person name="Jeffery W."/>
            <person name="Warren W."/>
            <person name="Wilson R.K."/>
        </authorList>
    </citation>
    <scope>NUCLEOTIDE SEQUENCE</scope>
    <source>
        <strain evidence="8">female</strain>
    </source>
</reference>